<dbReference type="EMBL" id="NMUH01004372">
    <property type="protein sequence ID" value="MQM09422.1"/>
    <property type="molecule type" value="Genomic_DNA"/>
</dbReference>
<dbReference type="Proteomes" id="UP000652761">
    <property type="component" value="Unassembled WGS sequence"/>
</dbReference>
<reference evidence="1" key="1">
    <citation type="submission" date="2017-07" db="EMBL/GenBank/DDBJ databases">
        <title>Taro Niue Genome Assembly and Annotation.</title>
        <authorList>
            <person name="Atibalentja N."/>
            <person name="Keating K."/>
            <person name="Fields C.J."/>
        </authorList>
    </citation>
    <scope>NUCLEOTIDE SEQUENCE</scope>
    <source>
        <strain evidence="1">Niue_2</strain>
        <tissue evidence="1">Leaf</tissue>
    </source>
</reference>
<evidence type="ECO:0000313" key="1">
    <source>
        <dbReference type="EMBL" id="MQM09422.1"/>
    </source>
</evidence>
<name>A0A843WGG0_COLES</name>
<comment type="caution">
    <text evidence="1">The sequence shown here is derived from an EMBL/GenBank/DDBJ whole genome shotgun (WGS) entry which is preliminary data.</text>
</comment>
<keyword evidence="2" id="KW-1185">Reference proteome</keyword>
<dbReference type="AlphaFoldDB" id="A0A843WGG0"/>
<organism evidence="1 2">
    <name type="scientific">Colocasia esculenta</name>
    <name type="common">Wild taro</name>
    <name type="synonym">Arum esculentum</name>
    <dbReference type="NCBI Taxonomy" id="4460"/>
    <lineage>
        <taxon>Eukaryota</taxon>
        <taxon>Viridiplantae</taxon>
        <taxon>Streptophyta</taxon>
        <taxon>Embryophyta</taxon>
        <taxon>Tracheophyta</taxon>
        <taxon>Spermatophyta</taxon>
        <taxon>Magnoliopsida</taxon>
        <taxon>Liliopsida</taxon>
        <taxon>Araceae</taxon>
        <taxon>Aroideae</taxon>
        <taxon>Colocasieae</taxon>
        <taxon>Colocasia</taxon>
    </lineage>
</organism>
<proteinExistence type="predicted"/>
<sequence length="16" mass="1639">MLVVGGRTPVDVLVPS</sequence>
<accession>A0A843WGG0</accession>
<gene>
    <name evidence="1" type="ORF">Taro_042291</name>
</gene>
<evidence type="ECO:0000313" key="2">
    <source>
        <dbReference type="Proteomes" id="UP000652761"/>
    </source>
</evidence>
<protein>
    <submittedName>
        <fullName evidence="1">Uncharacterized protein</fullName>
    </submittedName>
</protein>